<feature type="region of interest" description="Disordered" evidence="1">
    <location>
        <begin position="331"/>
        <end position="357"/>
    </location>
</feature>
<proteinExistence type="predicted"/>
<evidence type="ECO:0000313" key="3">
    <source>
        <dbReference type="EMBL" id="KAK3700098.1"/>
    </source>
</evidence>
<dbReference type="AlphaFoldDB" id="A0AAE0XPB1"/>
<dbReference type="PROSITE" id="PS50940">
    <property type="entry name" value="CHIT_BIND_II"/>
    <property type="match status" value="1"/>
</dbReference>
<dbReference type="SUPFAM" id="SSF57625">
    <property type="entry name" value="Invertebrate chitin-binding proteins"/>
    <property type="match status" value="1"/>
</dbReference>
<comment type="caution">
    <text evidence="3">The sequence shown here is derived from an EMBL/GenBank/DDBJ whole genome shotgun (WGS) entry which is preliminary data.</text>
</comment>
<feature type="region of interest" description="Disordered" evidence="1">
    <location>
        <begin position="684"/>
        <end position="711"/>
    </location>
</feature>
<dbReference type="Proteomes" id="UP001283361">
    <property type="component" value="Unassembled WGS sequence"/>
</dbReference>
<gene>
    <name evidence="3" type="ORF">RRG08_014106</name>
</gene>
<evidence type="ECO:0000313" key="4">
    <source>
        <dbReference type="Proteomes" id="UP001283361"/>
    </source>
</evidence>
<sequence>MPENERREGSLYAISSITFLDKGLIQSEKDVVNVIKMADSATNEDDTVQLGELVVCRTCAEATLEFLTVRQRPQVLLHTIAFETDEDNLIVDTVARTRDEKKMETGSNTTADDIIYRIATTTSKIPTSSTLNPSLQPSKAAATSITAILTKVPPITTPKMTIIEATESTTVLETTTSRSKLSIPFSTEISTSLETTDITTKKSPTLTTTTNKTSMEKETAKYASMLTTTRTTTTTAYSINDTTASNLTAPSTESVVATAGSTFRSSISAPTTVAAHHFGADVIEKPTTQEVPSTSENITILDALTTTTEKPTTLLKTTIVEIAPTTEKPTVSVTTATVEIPPPPPPTTTTTEKPTASVKTAIQEKVETTEKPTTSIKTLILEVPPLQTTATVTTTTTTTTKQIEYSIPSKTVTTEKPTLLEKWTEPTGGVGLDRRIEDMESEITVPDPVSSGVSRVGRVTVIPTVITVNEASAALTDDGVTVTCEISNPHDWTSIVMTHTPVSQSDSEAQHTTTIVTLERTEPYATATVYSYRVRPTYDTSETKIRLSATITELVCSDHGVIECTLESRTHPRTSSVEMLSLTSPPSQPVLTAPLDALENREVTPAITCSTNDVGYPHWTLSLQAVLSTSDTPIIVPTETRQFSNGKRCSHGVKLTLKGYLPVLVANGTMLVCELLSAKPVDPEKYRSHPGHSGKPDQVGTRSKSSEDVRDIDSLTDEQMLMVIRETICHNKGRKPSLIRHPYVCTRYIACEDLQPTIMACPPNQCFDPVSGNCGVQAVFLEPIHGALDEGLAGLACSIIHIRDWTRMRIRRHSWGAFYDDIVEVNAEGQVTWHDDSLRRRSLTDFRTSALPLLAELYIWIYELECADEDSYKCEVDREEEESMAGGHLLKVYARPSAPALVVPTTAVEDQGSEAVQITCEATLGRPRGTLTLKRKFHHEVEFRPVAFSMTTMQDVDTCLIRQKSFFTISKEEISNHNNSKWVCQVRPSEGTLQYLSYVASSEEQELYILP</sequence>
<dbReference type="InterPro" id="IPR036508">
    <property type="entry name" value="Chitin-bd_dom_sf"/>
</dbReference>
<protein>
    <recommendedName>
        <fullName evidence="2">Chitin-binding type-2 domain-containing protein</fullName>
    </recommendedName>
</protein>
<organism evidence="3 4">
    <name type="scientific">Elysia crispata</name>
    <name type="common">lettuce slug</name>
    <dbReference type="NCBI Taxonomy" id="231223"/>
    <lineage>
        <taxon>Eukaryota</taxon>
        <taxon>Metazoa</taxon>
        <taxon>Spiralia</taxon>
        <taxon>Lophotrochozoa</taxon>
        <taxon>Mollusca</taxon>
        <taxon>Gastropoda</taxon>
        <taxon>Heterobranchia</taxon>
        <taxon>Euthyneura</taxon>
        <taxon>Panpulmonata</taxon>
        <taxon>Sacoglossa</taxon>
        <taxon>Placobranchoidea</taxon>
        <taxon>Plakobranchidae</taxon>
        <taxon>Elysia</taxon>
    </lineage>
</organism>
<accession>A0AAE0XPB1</accession>
<evidence type="ECO:0000259" key="2">
    <source>
        <dbReference type="PROSITE" id="PS50940"/>
    </source>
</evidence>
<dbReference type="InterPro" id="IPR002557">
    <property type="entry name" value="Chitin-bd_dom"/>
</dbReference>
<name>A0AAE0XPB1_9GAST</name>
<reference evidence="3" key="1">
    <citation type="journal article" date="2023" name="G3 (Bethesda)">
        <title>A reference genome for the long-term kleptoplast-retaining sea slug Elysia crispata morphotype clarki.</title>
        <authorList>
            <person name="Eastman K.E."/>
            <person name="Pendleton A.L."/>
            <person name="Shaikh M.A."/>
            <person name="Suttiyut T."/>
            <person name="Ogas R."/>
            <person name="Tomko P."/>
            <person name="Gavelis G."/>
            <person name="Widhalm J.R."/>
            <person name="Wisecaver J.H."/>
        </authorList>
    </citation>
    <scope>NUCLEOTIDE SEQUENCE</scope>
    <source>
        <strain evidence="3">ECLA1</strain>
    </source>
</reference>
<dbReference type="Gene3D" id="2.170.140.10">
    <property type="entry name" value="Chitin binding domain"/>
    <property type="match status" value="1"/>
</dbReference>
<dbReference type="Pfam" id="PF01607">
    <property type="entry name" value="CBM_14"/>
    <property type="match status" value="1"/>
</dbReference>
<feature type="non-terminal residue" evidence="3">
    <location>
        <position position="1"/>
    </location>
</feature>
<feature type="compositionally biased region" description="Low complexity" evidence="1">
    <location>
        <begin position="348"/>
        <end position="357"/>
    </location>
</feature>
<keyword evidence="4" id="KW-1185">Reference proteome</keyword>
<dbReference type="EMBL" id="JAWDGP010007923">
    <property type="protein sequence ID" value="KAK3700098.1"/>
    <property type="molecule type" value="Genomic_DNA"/>
</dbReference>
<dbReference type="GO" id="GO:0008061">
    <property type="term" value="F:chitin binding"/>
    <property type="evidence" value="ECO:0007669"/>
    <property type="project" value="InterPro"/>
</dbReference>
<evidence type="ECO:0000256" key="1">
    <source>
        <dbReference type="SAM" id="MobiDB-lite"/>
    </source>
</evidence>
<dbReference type="GO" id="GO:0005576">
    <property type="term" value="C:extracellular region"/>
    <property type="evidence" value="ECO:0007669"/>
    <property type="project" value="InterPro"/>
</dbReference>
<feature type="domain" description="Chitin-binding type-2" evidence="2">
    <location>
        <begin position="726"/>
        <end position="774"/>
    </location>
</feature>